<evidence type="ECO:0000256" key="3">
    <source>
        <dbReference type="ARBA" id="ARBA00035643"/>
    </source>
</evidence>
<dbReference type="RefSeq" id="WP_345605628.1">
    <property type="nucleotide sequence ID" value="NZ_BAABJO010000009.1"/>
</dbReference>
<dbReference type="PANTHER" id="PTHR36852:SF1">
    <property type="entry name" value="PROTEIN GVPL 2"/>
    <property type="match status" value="1"/>
</dbReference>
<name>A0ABP9NIM6_9PSEU</name>
<evidence type="ECO:0000313" key="5">
    <source>
        <dbReference type="Proteomes" id="UP001500804"/>
    </source>
</evidence>
<dbReference type="PANTHER" id="PTHR36852">
    <property type="entry name" value="PROTEIN GVPL 2"/>
    <property type="match status" value="1"/>
</dbReference>
<keyword evidence="1" id="KW-0304">Gas vesicle</keyword>
<dbReference type="EMBL" id="BAABJO010000009">
    <property type="protein sequence ID" value="GAA5121251.1"/>
    <property type="molecule type" value="Genomic_DNA"/>
</dbReference>
<comment type="similarity">
    <text evidence="3">Belongs to the gas vesicle GvpF/GvpL family.</text>
</comment>
<keyword evidence="5" id="KW-1185">Reference proteome</keyword>
<proteinExistence type="inferred from homology"/>
<comment type="subcellular location">
    <subcellularLocation>
        <location evidence="2">Gas vesicle</location>
    </subcellularLocation>
</comment>
<protein>
    <submittedName>
        <fullName evidence="4">GvpL/GvpF family gas vesicle protein</fullName>
    </submittedName>
</protein>
<evidence type="ECO:0000256" key="1">
    <source>
        <dbReference type="ARBA" id="ARBA00022987"/>
    </source>
</evidence>
<evidence type="ECO:0000256" key="2">
    <source>
        <dbReference type="ARBA" id="ARBA00035108"/>
    </source>
</evidence>
<accession>A0ABP9NIM6</accession>
<dbReference type="Proteomes" id="UP001500804">
    <property type="component" value="Unassembled WGS sequence"/>
</dbReference>
<dbReference type="Pfam" id="PF06386">
    <property type="entry name" value="GvpL_GvpF"/>
    <property type="match status" value="1"/>
</dbReference>
<reference evidence="5" key="1">
    <citation type="journal article" date="2019" name="Int. J. Syst. Evol. Microbiol.">
        <title>The Global Catalogue of Microorganisms (GCM) 10K type strain sequencing project: providing services to taxonomists for standard genome sequencing and annotation.</title>
        <authorList>
            <consortium name="The Broad Institute Genomics Platform"/>
            <consortium name="The Broad Institute Genome Sequencing Center for Infectious Disease"/>
            <person name="Wu L."/>
            <person name="Ma J."/>
        </authorList>
    </citation>
    <scope>NUCLEOTIDE SEQUENCE [LARGE SCALE GENOMIC DNA]</scope>
    <source>
        <strain evidence="5">JCM 18302</strain>
    </source>
</reference>
<sequence>MTATYVYGLVGADTELPEDLKGLGPSGKVSTIVHGDVAALVSDVPAGRPLGTREDLLAHEAVVDTVAGSASVLPMRFPAVVEEEGVVEELLAPNHDRFVAALGELEGRVQYTLKGRYERDVVLQEVLEEHPEVRELQEEIRDLPEDATYHQRLRLGELVVGALEERRDAEAEELVRQLEPHAVDVVVHDPGQPDDVVNTAFLVERERVREFEDAVERQGERLHGRARLRLLGPLAPYDFVPAEEG</sequence>
<organism evidence="4 5">
    <name type="scientific">Pseudonocardia adelaidensis</name>
    <dbReference type="NCBI Taxonomy" id="648754"/>
    <lineage>
        <taxon>Bacteria</taxon>
        <taxon>Bacillati</taxon>
        <taxon>Actinomycetota</taxon>
        <taxon>Actinomycetes</taxon>
        <taxon>Pseudonocardiales</taxon>
        <taxon>Pseudonocardiaceae</taxon>
        <taxon>Pseudonocardia</taxon>
    </lineage>
</organism>
<comment type="caution">
    <text evidence="4">The sequence shown here is derived from an EMBL/GenBank/DDBJ whole genome shotgun (WGS) entry which is preliminary data.</text>
</comment>
<dbReference type="InterPro" id="IPR009430">
    <property type="entry name" value="GvpL/GvpF"/>
</dbReference>
<gene>
    <name evidence="4" type="ORF">GCM10023320_29770</name>
</gene>
<evidence type="ECO:0000313" key="4">
    <source>
        <dbReference type="EMBL" id="GAA5121251.1"/>
    </source>
</evidence>